<dbReference type="Proteomes" id="UP000078046">
    <property type="component" value="Unassembled WGS sequence"/>
</dbReference>
<evidence type="ECO:0000313" key="3">
    <source>
        <dbReference type="Proteomes" id="UP000078046"/>
    </source>
</evidence>
<comment type="caution">
    <text evidence="2">The sequence shown here is derived from an EMBL/GenBank/DDBJ whole genome shotgun (WGS) entry which is preliminary data.</text>
</comment>
<feature type="region of interest" description="Disordered" evidence="1">
    <location>
        <begin position="449"/>
        <end position="498"/>
    </location>
</feature>
<evidence type="ECO:0000256" key="1">
    <source>
        <dbReference type="SAM" id="MobiDB-lite"/>
    </source>
</evidence>
<keyword evidence="3" id="KW-1185">Reference proteome</keyword>
<protein>
    <submittedName>
        <fullName evidence="2">Uncharacterized protein</fullName>
    </submittedName>
</protein>
<feature type="compositionally biased region" description="Basic and acidic residues" evidence="1">
    <location>
        <begin position="449"/>
        <end position="461"/>
    </location>
</feature>
<dbReference type="AlphaFoldDB" id="A0A177AZ53"/>
<dbReference type="InterPro" id="IPR027417">
    <property type="entry name" value="P-loop_NTPase"/>
</dbReference>
<proteinExistence type="predicted"/>
<evidence type="ECO:0000313" key="2">
    <source>
        <dbReference type="EMBL" id="OAF67299.1"/>
    </source>
</evidence>
<dbReference type="EMBL" id="LWCA01000697">
    <property type="protein sequence ID" value="OAF67299.1"/>
    <property type="molecule type" value="Genomic_DNA"/>
</dbReference>
<dbReference type="SUPFAM" id="SSF52540">
    <property type="entry name" value="P-loop containing nucleoside triphosphate hydrolases"/>
    <property type="match status" value="1"/>
</dbReference>
<sequence length="928" mass="107946">MQTCIKYLTKNSVDDALINHLFTILNAFTTTSNETDRNINQLCMLTSSNINNANFDIFYHIIRNACESDFQIYMLYTNISHYEILKCHSRTKTDNNLIDNVIESLHYFGFNDGNVRNILHCLSTILNMTNLNNKDAVEIQDYVINNASMHLGLSEENILKIIKLMDDIETHKKKKYNYNKETSTCLSICNSPGFMNRADSKNGFMEYIMNYQFEKLVQNYYKSKEDKINIDELINIYEGENGMFQIIENNQINQNSAESIFKDFYEIKSSKLNINKLDMFVQHFKITIVHNISKVDYKLDHFCDSNYRLNLEELIKILKSSKNDHISQLVSQRNPKYSSCFHLKDYKESIVPIKKISTRKFSKSQKINSPTGLRNVNVNVRKSIAVKNDEIIKNETPHRHSKRYNTNIMNDESESLLIFSSDNFFKKENTSTKLPIIVHNKELKVQSELNDKKAKKYKNDDTSSSSSSSSNKNKIDDKDTNDQVEDEKQRSEEEENEKLKKNANYIKNSITEMEETIEIIERFSNELADKEQNNAILTSATCRDNIEIIKQNKNENNVDKTILKQVEIIQETETLVVKKSLDESESEKNRQQKRMEQLEIMLSRTTSSSADTSTNDTAKGSLERANGNVTGKDTEIATKKLNPTILVNYDDTEKTTNTSSELEKIEIISSESFELIGFNEDKRYSKISKSENGSQETNEKNFEMISEISTTQDEIKQVEINEEASAEVRKFLKKFREATKSEEIDKNILKSKLFTEARTTLYRIYRRNKILSQLHFLKLKGIQDNNSNIGLMRCECIAIDYLKGRKEAYEKWNHKVDDSPLIWFDVNKEMHSILQDNSIETLKQIHETHLKKEHIIFSADLLVHKIVENCIRHTEKLLFLGETLLCIIYPNKSLKISRQYSLKDVRIITISPYADGFIIFNFDAVIYY</sequence>
<organism evidence="2 3">
    <name type="scientific">Intoshia linei</name>
    <dbReference type="NCBI Taxonomy" id="1819745"/>
    <lineage>
        <taxon>Eukaryota</taxon>
        <taxon>Metazoa</taxon>
        <taxon>Spiralia</taxon>
        <taxon>Lophotrochozoa</taxon>
        <taxon>Mesozoa</taxon>
        <taxon>Orthonectida</taxon>
        <taxon>Rhopaluridae</taxon>
        <taxon>Intoshia</taxon>
    </lineage>
</organism>
<feature type="compositionally biased region" description="Low complexity" evidence="1">
    <location>
        <begin position="603"/>
        <end position="618"/>
    </location>
</feature>
<feature type="region of interest" description="Disordered" evidence="1">
    <location>
        <begin position="602"/>
        <end position="628"/>
    </location>
</feature>
<feature type="compositionally biased region" description="Basic and acidic residues" evidence="1">
    <location>
        <begin position="473"/>
        <end position="491"/>
    </location>
</feature>
<dbReference type="Gene3D" id="1.20.58.530">
    <property type="match status" value="1"/>
</dbReference>
<name>A0A177AZ53_9BILA</name>
<feature type="compositionally biased region" description="Low complexity" evidence="1">
    <location>
        <begin position="462"/>
        <end position="472"/>
    </location>
</feature>
<reference evidence="2 3" key="1">
    <citation type="submission" date="2016-04" db="EMBL/GenBank/DDBJ databases">
        <title>The genome of Intoshia linei affirms orthonectids as highly simplified spiralians.</title>
        <authorList>
            <person name="Mikhailov K.V."/>
            <person name="Slusarev G.S."/>
            <person name="Nikitin M.A."/>
            <person name="Logacheva M.D."/>
            <person name="Penin A."/>
            <person name="Aleoshin V."/>
            <person name="Panchin Y.V."/>
        </authorList>
    </citation>
    <scope>NUCLEOTIDE SEQUENCE [LARGE SCALE GENOMIC DNA]</scope>
    <source>
        <strain evidence="2">Intl2013</strain>
        <tissue evidence="2">Whole animal</tissue>
    </source>
</reference>
<dbReference type="Gene3D" id="1.10.10.820">
    <property type="match status" value="1"/>
</dbReference>
<accession>A0A177AZ53</accession>
<dbReference type="Gene3D" id="1.20.120.720">
    <property type="entry name" value="Myosin VI head, motor domain, U50 subdomain"/>
    <property type="match status" value="1"/>
</dbReference>
<gene>
    <name evidence="2" type="ORF">A3Q56_04973</name>
</gene>